<name>A0A024GJ18_9STRA</name>
<evidence type="ECO:0000313" key="1">
    <source>
        <dbReference type="EMBL" id="CCI46497.1"/>
    </source>
</evidence>
<dbReference type="OrthoDB" id="159186at2759"/>
<comment type="caution">
    <text evidence="1">The sequence shown here is derived from an EMBL/GenBank/DDBJ whole genome shotgun (WGS) entry which is preliminary data.</text>
</comment>
<evidence type="ECO:0000313" key="2">
    <source>
        <dbReference type="Proteomes" id="UP000053237"/>
    </source>
</evidence>
<reference evidence="1 2" key="1">
    <citation type="submission" date="2012-05" db="EMBL/GenBank/DDBJ databases">
        <title>Recombination and specialization in a pathogen metapopulation.</title>
        <authorList>
            <person name="Gardiner A."/>
            <person name="Kemen E."/>
            <person name="Schultz-Larsen T."/>
            <person name="MacLean D."/>
            <person name="Van Oosterhout C."/>
            <person name="Jones J.D.G."/>
        </authorList>
    </citation>
    <scope>NUCLEOTIDE SEQUENCE [LARGE SCALE GENOMIC DNA]</scope>
    <source>
        <strain evidence="1 2">Ac Nc2</strain>
    </source>
</reference>
<protein>
    <submittedName>
        <fullName evidence="1">Uncharacterized protein</fullName>
    </submittedName>
</protein>
<proteinExistence type="predicted"/>
<gene>
    <name evidence="1" type="ORF">BN9_074260</name>
</gene>
<dbReference type="InParanoid" id="A0A024GJ18"/>
<dbReference type="Proteomes" id="UP000053237">
    <property type="component" value="Unassembled WGS sequence"/>
</dbReference>
<organism evidence="1 2">
    <name type="scientific">Albugo candida</name>
    <dbReference type="NCBI Taxonomy" id="65357"/>
    <lineage>
        <taxon>Eukaryota</taxon>
        <taxon>Sar</taxon>
        <taxon>Stramenopiles</taxon>
        <taxon>Oomycota</taxon>
        <taxon>Peronosporomycetes</taxon>
        <taxon>Albuginales</taxon>
        <taxon>Albuginaceae</taxon>
        <taxon>Albugo</taxon>
    </lineage>
</organism>
<accession>A0A024GJ18</accession>
<dbReference type="AlphaFoldDB" id="A0A024GJ18"/>
<sequence length="66" mass="8005">MYHRLQIFLLLFFTFVAFASDAWILWATLVIFLSMIFLADLLFLDTSQFKYNPDYKNWARSVDPRY</sequence>
<dbReference type="EMBL" id="CAIX01000128">
    <property type="protein sequence ID" value="CCI46497.1"/>
    <property type="molecule type" value="Genomic_DNA"/>
</dbReference>
<keyword evidence="2" id="KW-1185">Reference proteome</keyword>